<dbReference type="AlphaFoldDB" id="A0A4V1EG89"/>
<keyword evidence="1" id="KW-0418">Kinase</keyword>
<keyword evidence="2" id="KW-1185">Reference proteome</keyword>
<protein>
    <submittedName>
        <fullName evidence="1">Cytidylate kinase</fullName>
        <ecNumber evidence="1">2.7.4.25</ecNumber>
    </submittedName>
</protein>
<gene>
    <name evidence="1" type="ORF">AR1Y2_1786</name>
</gene>
<sequence>MRYNGCNLNEVTEKKGAVHMATKTIITIERQYGSGGHLIGKKLAEDLNIPFYDGELLKVAAKESGICEEIFESFDEKPTTSFLYSLVMDPYSLGYNANSFDLPLNHKVFLAAFDTIKDIASKGPCVFVGRCADYALEDFDNCLSIFIHAPFEDRIKRIEEVYEIPKAKSKEALLKKDKQRASYYNYYSSNKWGDAKAYDFCINSSLLGIDQTVDLLKQVIAEKEK</sequence>
<keyword evidence="1" id="KW-0808">Transferase</keyword>
<accession>A0A4V1EG89</accession>
<dbReference type="EC" id="2.7.4.25" evidence="1"/>
<evidence type="ECO:0000313" key="1">
    <source>
        <dbReference type="EMBL" id="QCP35240.1"/>
    </source>
</evidence>
<dbReference type="SUPFAM" id="SSF52540">
    <property type="entry name" value="P-loop containing nucleoside triphosphate hydrolases"/>
    <property type="match status" value="1"/>
</dbReference>
<evidence type="ECO:0000313" key="2">
    <source>
        <dbReference type="Proteomes" id="UP000298653"/>
    </source>
</evidence>
<dbReference type="EMBL" id="CP040058">
    <property type="protein sequence ID" value="QCP35240.1"/>
    <property type="molecule type" value="Genomic_DNA"/>
</dbReference>
<dbReference type="KEGG" id="arf:AR1Y2_1786"/>
<dbReference type="GO" id="GO:0016301">
    <property type="term" value="F:kinase activity"/>
    <property type="evidence" value="ECO:0007669"/>
    <property type="project" value="UniProtKB-KW"/>
</dbReference>
<organism evidence="1 2">
    <name type="scientific">Anaerostipes rhamnosivorans</name>
    <dbReference type="NCBI Taxonomy" id="1229621"/>
    <lineage>
        <taxon>Bacteria</taxon>
        <taxon>Bacillati</taxon>
        <taxon>Bacillota</taxon>
        <taxon>Clostridia</taxon>
        <taxon>Lachnospirales</taxon>
        <taxon>Lachnospiraceae</taxon>
        <taxon>Anaerostipes</taxon>
    </lineage>
</organism>
<proteinExistence type="predicted"/>
<dbReference type="Gene3D" id="3.40.50.300">
    <property type="entry name" value="P-loop containing nucleotide triphosphate hydrolases"/>
    <property type="match status" value="1"/>
</dbReference>
<name>A0A4V1EG89_9FIRM</name>
<dbReference type="Proteomes" id="UP000298653">
    <property type="component" value="Chromosome"/>
</dbReference>
<reference evidence="1 2" key="1">
    <citation type="submission" date="2019-05" db="EMBL/GenBank/DDBJ databases">
        <title>Complete genome sequencing of Anaerostipes rhamnosivorans.</title>
        <authorList>
            <person name="Bui T.P.N."/>
            <person name="de Vos W.M."/>
        </authorList>
    </citation>
    <scope>NUCLEOTIDE SEQUENCE [LARGE SCALE GENOMIC DNA]</scope>
    <source>
        <strain evidence="1 2">1y2</strain>
    </source>
</reference>
<dbReference type="Pfam" id="PF13189">
    <property type="entry name" value="Cytidylate_kin2"/>
    <property type="match status" value="1"/>
</dbReference>
<dbReference type="InterPro" id="IPR027417">
    <property type="entry name" value="P-loop_NTPase"/>
</dbReference>